<dbReference type="SUPFAM" id="SSF52047">
    <property type="entry name" value="RNI-like"/>
    <property type="match status" value="1"/>
</dbReference>
<dbReference type="EMBL" id="BQKI01000016">
    <property type="protein sequence ID" value="GJN09473.1"/>
    <property type="molecule type" value="Genomic_DNA"/>
</dbReference>
<accession>A0AAV5DGW9</accession>
<dbReference type="InterPro" id="IPR001810">
    <property type="entry name" value="F-box_dom"/>
</dbReference>
<reference evidence="2" key="2">
    <citation type="submission" date="2021-12" db="EMBL/GenBank/DDBJ databases">
        <title>Resequencing data analysis of finger millet.</title>
        <authorList>
            <person name="Hatakeyama M."/>
            <person name="Aluri S."/>
            <person name="Balachadran M.T."/>
            <person name="Sivarajan S.R."/>
            <person name="Poveda L."/>
            <person name="Shimizu-Inatsugi R."/>
            <person name="Schlapbach R."/>
            <person name="Sreeman S.M."/>
            <person name="Shimizu K.K."/>
        </authorList>
    </citation>
    <scope>NUCLEOTIDE SEQUENCE</scope>
</reference>
<feature type="domain" description="F-box" evidence="1">
    <location>
        <begin position="17"/>
        <end position="65"/>
    </location>
</feature>
<dbReference type="PANTHER" id="PTHR38926:SF74">
    <property type="entry name" value="OS08G0193600 PROTEIN"/>
    <property type="match status" value="1"/>
</dbReference>
<dbReference type="AlphaFoldDB" id="A0AAV5DGW9"/>
<proteinExistence type="predicted"/>
<protein>
    <recommendedName>
        <fullName evidence="1">F-box domain-containing protein</fullName>
    </recommendedName>
</protein>
<dbReference type="InterPro" id="IPR055411">
    <property type="entry name" value="LRR_FXL15/At3g58940/PEG3-like"/>
</dbReference>
<dbReference type="PROSITE" id="PS50181">
    <property type="entry name" value="FBOX"/>
    <property type="match status" value="1"/>
</dbReference>
<keyword evidence="3" id="KW-1185">Reference proteome</keyword>
<dbReference type="SUPFAM" id="SSF81383">
    <property type="entry name" value="F-box domain"/>
    <property type="match status" value="1"/>
</dbReference>
<dbReference type="Gene3D" id="3.80.10.10">
    <property type="entry name" value="Ribonuclease Inhibitor"/>
    <property type="match status" value="1"/>
</dbReference>
<organism evidence="2 3">
    <name type="scientific">Eleusine coracana subsp. coracana</name>
    <dbReference type="NCBI Taxonomy" id="191504"/>
    <lineage>
        <taxon>Eukaryota</taxon>
        <taxon>Viridiplantae</taxon>
        <taxon>Streptophyta</taxon>
        <taxon>Embryophyta</taxon>
        <taxon>Tracheophyta</taxon>
        <taxon>Spermatophyta</taxon>
        <taxon>Magnoliopsida</taxon>
        <taxon>Liliopsida</taxon>
        <taxon>Poales</taxon>
        <taxon>Poaceae</taxon>
        <taxon>PACMAD clade</taxon>
        <taxon>Chloridoideae</taxon>
        <taxon>Cynodonteae</taxon>
        <taxon>Eleusininae</taxon>
        <taxon>Eleusine</taxon>
    </lineage>
</organism>
<dbReference type="InterPro" id="IPR006553">
    <property type="entry name" value="Leu-rich_rpt_Cys-con_subtyp"/>
</dbReference>
<name>A0AAV5DGW9_ELECO</name>
<evidence type="ECO:0000313" key="2">
    <source>
        <dbReference type="EMBL" id="GJN09473.1"/>
    </source>
</evidence>
<reference evidence="2" key="1">
    <citation type="journal article" date="2018" name="DNA Res.">
        <title>Multiple hybrid de novo genome assembly of finger millet, an orphan allotetraploid crop.</title>
        <authorList>
            <person name="Hatakeyama M."/>
            <person name="Aluri S."/>
            <person name="Balachadran M.T."/>
            <person name="Sivarajan S.R."/>
            <person name="Patrignani A."/>
            <person name="Gruter S."/>
            <person name="Poveda L."/>
            <person name="Shimizu-Inatsugi R."/>
            <person name="Baeten J."/>
            <person name="Francoijs K.J."/>
            <person name="Nataraja K.N."/>
            <person name="Reddy Y.A.N."/>
            <person name="Phadnis S."/>
            <person name="Ravikumar R.L."/>
            <person name="Schlapbach R."/>
            <person name="Sreeman S.M."/>
            <person name="Shimizu K.K."/>
        </authorList>
    </citation>
    <scope>NUCLEOTIDE SEQUENCE</scope>
</reference>
<dbReference type="PANTHER" id="PTHR38926">
    <property type="entry name" value="F-BOX DOMAIN CONTAINING PROTEIN, EXPRESSED"/>
    <property type="match status" value="1"/>
</dbReference>
<dbReference type="Gene3D" id="1.20.1280.50">
    <property type="match status" value="1"/>
</dbReference>
<gene>
    <name evidence="2" type="primary">ga27482</name>
    <name evidence="2" type="ORF">PR202_ga27482</name>
</gene>
<dbReference type="Pfam" id="PF12937">
    <property type="entry name" value="F-box-like"/>
    <property type="match status" value="1"/>
</dbReference>
<dbReference type="InterPro" id="IPR036047">
    <property type="entry name" value="F-box-like_dom_sf"/>
</dbReference>
<dbReference type="FunFam" id="1.20.1280.50:FF:000037">
    <property type="entry name" value="F-box protein SKIP19"/>
    <property type="match status" value="1"/>
</dbReference>
<evidence type="ECO:0000313" key="3">
    <source>
        <dbReference type="Proteomes" id="UP001054889"/>
    </source>
</evidence>
<dbReference type="Pfam" id="PF24758">
    <property type="entry name" value="LRR_At5g56370"/>
    <property type="match status" value="1"/>
</dbReference>
<dbReference type="Proteomes" id="UP001054889">
    <property type="component" value="Unassembled WGS sequence"/>
</dbReference>
<evidence type="ECO:0000259" key="1">
    <source>
        <dbReference type="PROSITE" id="PS50181"/>
    </source>
</evidence>
<sequence length="280" mass="31949">MPSSRSRRNRRRWGHPPRDWSQLPPDALSAVFHKLDHIEILMGGGRVCRSWRRAARDEPELWRRINMLFHAELHFEVDLHGMAAAAVRRSAGQCEAFWGEYAGDDRFILYLSERAPMLKSLRFISCYDVCQEAFMEAMRKFPLLEELELSISPNVYEEAYGVVGESCPNLKRFRLSKNCFISIEGGCFDKDEEARGIAKMHELRSLQLFNCELTDTGLAGILDGCPHLESLDIRQCFNVTMDAAAISAKCATIKSLKLPNDSTAGYEFQVHPPKYIVQDD</sequence>
<dbReference type="InterPro" id="IPR032675">
    <property type="entry name" value="LRR_dom_sf"/>
</dbReference>
<dbReference type="SMART" id="SM00367">
    <property type="entry name" value="LRR_CC"/>
    <property type="match status" value="2"/>
</dbReference>
<comment type="caution">
    <text evidence="2">The sequence shown here is derived from an EMBL/GenBank/DDBJ whole genome shotgun (WGS) entry which is preliminary data.</text>
</comment>